<keyword evidence="2" id="KW-1185">Reference proteome</keyword>
<name>A0ABC9W001_GRUJA</name>
<proteinExistence type="predicted"/>
<sequence>MLGDTQLESSLADKDLGVLVNTRLNMSRQCALAAKAANDTLGCIRQSNASRSREVILPLYSALVRPRLQLCVQLWAPQYKRDVDRLETVEQRATKMIKGLQQLTYEERLRELGLFILEKRGLRADLINVYKYLKGGCKGDGARLFLLVPSDRTRGNRHKLKHRRCCLKIRVTKRWHRLLRKVVESPSLEVFKSHLDMVLGNWL</sequence>
<dbReference type="Proteomes" id="UP001623348">
    <property type="component" value="Unassembled WGS sequence"/>
</dbReference>
<organism evidence="1 2">
    <name type="scientific">Grus japonensis</name>
    <name type="common">Japanese crane</name>
    <name type="synonym">Red-crowned crane</name>
    <dbReference type="NCBI Taxonomy" id="30415"/>
    <lineage>
        <taxon>Eukaryota</taxon>
        <taxon>Metazoa</taxon>
        <taxon>Chordata</taxon>
        <taxon>Craniata</taxon>
        <taxon>Vertebrata</taxon>
        <taxon>Euteleostomi</taxon>
        <taxon>Archelosauria</taxon>
        <taxon>Archosauria</taxon>
        <taxon>Dinosauria</taxon>
        <taxon>Saurischia</taxon>
        <taxon>Theropoda</taxon>
        <taxon>Coelurosauria</taxon>
        <taxon>Aves</taxon>
        <taxon>Neognathae</taxon>
        <taxon>Neoaves</taxon>
        <taxon>Gruiformes</taxon>
        <taxon>Gruidae</taxon>
        <taxon>Grus</taxon>
    </lineage>
</organism>
<dbReference type="EMBL" id="BAAFJT010000001">
    <property type="protein sequence ID" value="GAB0178423.1"/>
    <property type="molecule type" value="Genomic_DNA"/>
</dbReference>
<comment type="caution">
    <text evidence="1">The sequence shown here is derived from an EMBL/GenBank/DDBJ whole genome shotgun (WGS) entry which is preliminary data.</text>
</comment>
<dbReference type="PANTHER" id="PTHR33332">
    <property type="entry name" value="REVERSE TRANSCRIPTASE DOMAIN-CONTAINING PROTEIN"/>
    <property type="match status" value="1"/>
</dbReference>
<reference evidence="1 2" key="1">
    <citation type="submission" date="2024-06" db="EMBL/GenBank/DDBJ databases">
        <title>The draft genome of Grus japonensis, version 3.</title>
        <authorList>
            <person name="Nabeshima K."/>
            <person name="Suzuki S."/>
            <person name="Onuma M."/>
        </authorList>
    </citation>
    <scope>NUCLEOTIDE SEQUENCE [LARGE SCALE GENOMIC DNA]</scope>
    <source>
        <strain evidence="1 2">451A</strain>
    </source>
</reference>
<gene>
    <name evidence="1" type="ORF">GRJ2_000307600</name>
</gene>
<accession>A0ABC9W001</accession>
<evidence type="ECO:0000313" key="1">
    <source>
        <dbReference type="EMBL" id="GAB0178423.1"/>
    </source>
</evidence>
<protein>
    <submittedName>
        <fullName evidence="1">Uncharacterized protein</fullName>
    </submittedName>
</protein>
<dbReference type="AlphaFoldDB" id="A0ABC9W001"/>
<evidence type="ECO:0000313" key="2">
    <source>
        <dbReference type="Proteomes" id="UP001623348"/>
    </source>
</evidence>